<evidence type="ECO:0000313" key="2">
    <source>
        <dbReference type="EMBL" id="VDO87400.1"/>
    </source>
</evidence>
<sequence>MVVGEADPLSPIGLVDYSDEESEEEEQIKDKNDHIQFEENQTSNDDVDESHHNISDVSSSQVVTDVV</sequence>
<reference evidence="2 3" key="1">
    <citation type="submission" date="2018-11" db="EMBL/GenBank/DDBJ databases">
        <authorList>
            <consortium name="Pathogen Informatics"/>
        </authorList>
    </citation>
    <scope>NUCLEOTIDE SEQUENCE [LARGE SCALE GENOMIC DNA]</scope>
    <source>
        <strain evidence="2 3">Zambia</strain>
    </source>
</reference>
<evidence type="ECO:0000313" key="3">
    <source>
        <dbReference type="Proteomes" id="UP000277204"/>
    </source>
</evidence>
<feature type="compositionally biased region" description="Acidic residues" evidence="1">
    <location>
        <begin position="17"/>
        <end position="27"/>
    </location>
</feature>
<feature type="compositionally biased region" description="Basic and acidic residues" evidence="1">
    <location>
        <begin position="28"/>
        <end position="37"/>
    </location>
</feature>
<dbReference type="EMBL" id="UZAI01004682">
    <property type="protein sequence ID" value="VDO87400.1"/>
    <property type="molecule type" value="Genomic_DNA"/>
</dbReference>
<feature type="region of interest" description="Disordered" evidence="1">
    <location>
        <begin position="1"/>
        <end position="67"/>
    </location>
</feature>
<gene>
    <name evidence="2" type="ORF">SMRZ_LOCUS9697</name>
</gene>
<feature type="compositionally biased region" description="Low complexity" evidence="1">
    <location>
        <begin position="55"/>
        <end position="67"/>
    </location>
</feature>
<protein>
    <submittedName>
        <fullName evidence="2">Uncharacterized protein</fullName>
    </submittedName>
</protein>
<dbReference type="STRING" id="48269.A0A183M0X2"/>
<organism evidence="2 3">
    <name type="scientific">Schistosoma margrebowiei</name>
    <dbReference type="NCBI Taxonomy" id="48269"/>
    <lineage>
        <taxon>Eukaryota</taxon>
        <taxon>Metazoa</taxon>
        <taxon>Spiralia</taxon>
        <taxon>Lophotrochozoa</taxon>
        <taxon>Platyhelminthes</taxon>
        <taxon>Trematoda</taxon>
        <taxon>Digenea</taxon>
        <taxon>Strigeidida</taxon>
        <taxon>Schistosomatoidea</taxon>
        <taxon>Schistosomatidae</taxon>
        <taxon>Schistosoma</taxon>
    </lineage>
</organism>
<keyword evidence="3" id="KW-1185">Reference proteome</keyword>
<proteinExistence type="predicted"/>
<accession>A0A183M0X2</accession>
<evidence type="ECO:0000256" key="1">
    <source>
        <dbReference type="SAM" id="MobiDB-lite"/>
    </source>
</evidence>
<name>A0A183M0X2_9TREM</name>
<dbReference type="AlphaFoldDB" id="A0A183M0X2"/>
<dbReference type="Proteomes" id="UP000277204">
    <property type="component" value="Unassembled WGS sequence"/>
</dbReference>